<evidence type="ECO:0000313" key="1">
    <source>
        <dbReference type="EMBL" id="HHF98899.1"/>
    </source>
</evidence>
<comment type="caution">
    <text evidence="1">The sequence shown here is derived from an EMBL/GenBank/DDBJ whole genome shotgun (WGS) entry which is preliminary data.</text>
</comment>
<proteinExistence type="predicted"/>
<protein>
    <recommendedName>
        <fullName evidence="2">CoA activase</fullName>
    </recommendedName>
</protein>
<gene>
    <name evidence="1" type="ORF">ENL39_05390</name>
</gene>
<evidence type="ECO:0008006" key="2">
    <source>
        <dbReference type="Google" id="ProtNLM"/>
    </source>
</evidence>
<organism evidence="1">
    <name type="scientific">Aerophobetes bacterium</name>
    <dbReference type="NCBI Taxonomy" id="2030807"/>
    <lineage>
        <taxon>Bacteria</taxon>
        <taxon>Candidatus Aerophobota</taxon>
    </lineage>
</organism>
<dbReference type="InterPro" id="IPR051805">
    <property type="entry name" value="Dehydratase_Activator_Redct"/>
</dbReference>
<dbReference type="Proteomes" id="UP000886070">
    <property type="component" value="Unassembled WGS sequence"/>
</dbReference>
<dbReference type="EMBL" id="DRTT01000146">
    <property type="protein sequence ID" value="HHF98899.1"/>
    <property type="molecule type" value="Genomic_DNA"/>
</dbReference>
<name>A0A7V5HZS3_UNCAE</name>
<sequence>MVTIVGEIYVRHNPYANLFIIDELEKLGLKVELASMREWFFYTNEMYKETTLREGKPLEFIKNRIRNFYQEIVDKRLEEPFKDLIKGFEEPDIEHIIKLGEKYIHRSLRGEAILSVGKIISSIERGRDGVVNVMPFTCMPGNLTVAVTSQIERDFPEFPILSLSYDGSRQANYLNKVRTFVAQVETYHRKKKIKPIYTKF</sequence>
<dbReference type="PANTHER" id="PTHR32329">
    <property type="entry name" value="BIFUNCTIONAL PROTEIN [INCLUDES 2-HYDROXYACYL-COA DEHYDRATASE (N-TER) AND ITS ACTIVATOR DOMAIN (C_TERM)-RELATED"/>
    <property type="match status" value="1"/>
</dbReference>
<reference evidence="1" key="1">
    <citation type="journal article" date="2020" name="mSystems">
        <title>Genome- and Community-Level Interaction Insights into Carbon Utilization and Element Cycling Functions of Hydrothermarchaeota in Hydrothermal Sediment.</title>
        <authorList>
            <person name="Zhou Z."/>
            <person name="Liu Y."/>
            <person name="Xu W."/>
            <person name="Pan J."/>
            <person name="Luo Z.H."/>
            <person name="Li M."/>
        </authorList>
    </citation>
    <scope>NUCLEOTIDE SEQUENCE [LARGE SCALE GENOMIC DNA]</scope>
    <source>
        <strain evidence="1">HyVt-92</strain>
    </source>
</reference>
<accession>A0A7V5HZS3</accession>
<dbReference type="AlphaFoldDB" id="A0A7V5HZS3"/>
<dbReference type="PANTHER" id="PTHR32329:SF2">
    <property type="entry name" value="BIFUNCTIONAL PROTEIN [INCLUDES 2-HYDROXYACYL-COA DEHYDRATASE (N-TER) AND ITS ACTIVATOR DOMAIN (C_TERM)"/>
    <property type="match status" value="1"/>
</dbReference>